<accession>A0ABD3QMU4</accession>
<keyword evidence="6" id="KW-1185">Reference proteome</keyword>
<dbReference type="InterPro" id="IPR004087">
    <property type="entry name" value="KH_dom"/>
</dbReference>
<feature type="domain" description="K Homology" evidence="4">
    <location>
        <begin position="292"/>
        <end position="372"/>
    </location>
</feature>
<reference evidence="5 6" key="1">
    <citation type="submission" date="2024-10" db="EMBL/GenBank/DDBJ databases">
        <title>Updated reference genomes for cyclostephanoid diatoms.</title>
        <authorList>
            <person name="Roberts W.R."/>
            <person name="Alverson A.J."/>
        </authorList>
    </citation>
    <scope>NUCLEOTIDE SEQUENCE [LARGE SCALE GENOMIC DNA]</scope>
    <source>
        <strain evidence="5 6">AJA010-31</strain>
    </source>
</reference>
<evidence type="ECO:0000313" key="6">
    <source>
        <dbReference type="Proteomes" id="UP001530400"/>
    </source>
</evidence>
<evidence type="ECO:0000256" key="1">
    <source>
        <dbReference type="ARBA" id="ARBA00022737"/>
    </source>
</evidence>
<feature type="region of interest" description="Disordered" evidence="3">
    <location>
        <begin position="1"/>
        <end position="22"/>
    </location>
</feature>
<feature type="domain" description="K Homology" evidence="4">
    <location>
        <begin position="998"/>
        <end position="1064"/>
    </location>
</feature>
<feature type="domain" description="K Homology" evidence="4">
    <location>
        <begin position="520"/>
        <end position="585"/>
    </location>
</feature>
<dbReference type="Gene3D" id="3.30.1370.10">
    <property type="entry name" value="K Homology domain, type 1"/>
    <property type="match status" value="5"/>
</dbReference>
<dbReference type="CDD" id="cd00105">
    <property type="entry name" value="KH-I"/>
    <property type="match status" value="2"/>
</dbReference>
<dbReference type="EMBL" id="JALLPJ020000131">
    <property type="protein sequence ID" value="KAL3801560.1"/>
    <property type="molecule type" value="Genomic_DNA"/>
</dbReference>
<dbReference type="AlphaFoldDB" id="A0ABD3QMU4"/>
<evidence type="ECO:0000313" key="5">
    <source>
        <dbReference type="EMBL" id="KAL3801560.1"/>
    </source>
</evidence>
<keyword evidence="2" id="KW-0694">RNA-binding</keyword>
<evidence type="ECO:0000259" key="4">
    <source>
        <dbReference type="SMART" id="SM00322"/>
    </source>
</evidence>
<dbReference type="PANTHER" id="PTHR10288">
    <property type="entry name" value="KH DOMAIN CONTAINING RNA BINDING PROTEIN"/>
    <property type="match status" value="1"/>
</dbReference>
<dbReference type="Proteomes" id="UP001530400">
    <property type="component" value="Unassembled WGS sequence"/>
</dbReference>
<dbReference type="Pfam" id="PF00013">
    <property type="entry name" value="KH_1"/>
    <property type="match status" value="5"/>
</dbReference>
<dbReference type="InterPro" id="IPR004088">
    <property type="entry name" value="KH_dom_type_1"/>
</dbReference>
<dbReference type="SUPFAM" id="SSF54791">
    <property type="entry name" value="Eukaryotic type KH-domain (KH-domain type I)"/>
    <property type="match status" value="7"/>
</dbReference>
<dbReference type="InterPro" id="IPR036612">
    <property type="entry name" value="KH_dom_type_1_sf"/>
</dbReference>
<comment type="caution">
    <text evidence="5">The sequence shown here is derived from an EMBL/GenBank/DDBJ whole genome shotgun (WGS) entry which is preliminary data.</text>
</comment>
<organism evidence="5 6">
    <name type="scientific">Cyclotella atomus</name>
    <dbReference type="NCBI Taxonomy" id="382360"/>
    <lineage>
        <taxon>Eukaryota</taxon>
        <taxon>Sar</taxon>
        <taxon>Stramenopiles</taxon>
        <taxon>Ochrophyta</taxon>
        <taxon>Bacillariophyta</taxon>
        <taxon>Coscinodiscophyceae</taxon>
        <taxon>Thalassiosirophycidae</taxon>
        <taxon>Stephanodiscales</taxon>
        <taxon>Stephanodiscaceae</taxon>
        <taxon>Cyclotella</taxon>
    </lineage>
</organism>
<dbReference type="PROSITE" id="PS50084">
    <property type="entry name" value="KH_TYPE_1"/>
    <property type="match status" value="6"/>
</dbReference>
<name>A0ABD3QMU4_9STRA</name>
<feature type="domain" description="K Homology" evidence="4">
    <location>
        <begin position="451"/>
        <end position="518"/>
    </location>
</feature>
<dbReference type="Gene3D" id="3.30.310.210">
    <property type="match status" value="1"/>
</dbReference>
<feature type="domain" description="K Homology" evidence="4">
    <location>
        <begin position="1069"/>
        <end position="1135"/>
    </location>
</feature>
<dbReference type="SMART" id="SM00322">
    <property type="entry name" value="KH"/>
    <property type="match status" value="9"/>
</dbReference>
<feature type="compositionally biased region" description="Low complexity" evidence="3">
    <location>
        <begin position="1"/>
        <end position="15"/>
    </location>
</feature>
<feature type="domain" description="K Homology" evidence="4">
    <location>
        <begin position="656"/>
        <end position="722"/>
    </location>
</feature>
<gene>
    <name evidence="5" type="ORF">ACHAWO_001365</name>
</gene>
<evidence type="ECO:0000256" key="3">
    <source>
        <dbReference type="SAM" id="MobiDB-lite"/>
    </source>
</evidence>
<feature type="domain" description="K Homology" evidence="4">
    <location>
        <begin position="586"/>
        <end position="652"/>
    </location>
</feature>
<feature type="domain" description="K Homology" evidence="4">
    <location>
        <begin position="375"/>
        <end position="448"/>
    </location>
</feature>
<feature type="domain" description="K Homology" evidence="4">
    <location>
        <begin position="926"/>
        <end position="995"/>
    </location>
</feature>
<keyword evidence="1" id="KW-0677">Repeat</keyword>
<dbReference type="GO" id="GO:0003723">
    <property type="term" value="F:RNA binding"/>
    <property type="evidence" value="ECO:0007669"/>
    <property type="project" value="UniProtKB-UniRule"/>
</dbReference>
<proteinExistence type="predicted"/>
<evidence type="ECO:0000256" key="2">
    <source>
        <dbReference type="PROSITE-ProRule" id="PRU00117"/>
    </source>
</evidence>
<sequence length="1236" mass="135109">MSTSDDLSSPSPSIEESTEDSPVAFDIAAKLTARLSSHALERNHQRHHIDTLSTQLSNLLKATPKRPKDSKAALTGRIAKLEKERTSKSLNLSSEKALLREIASAQKSLRQHAQCESHQEAIWRKRSEIESAKESLRSTESSISEMEKVLATVQLAKRLNCTTAELITREYITSVEKMNGILLDIQHLLLHAEEKGVHVTVDKIHGKFVIKGNADSVQSAMEMIENSANKIDVQVELTEDQTLYLQQPIVLTGLKDRLMSVGSGDCVKFDFLARVHRMVLTGGPSHVSEARDIVMEVVDVVAEVRGGLDSKQAGIVVGKHGATMHDLSSKYGVVMSLFKESSSNSSDTSCLKIIGPSSKVKAAFSEVNTLLLDNEQIKETFNVDKIMKGELIHNSGASIKEFEQAVSNAVNATVFLTMDRNAPSPTLVLKCPRCAMEKANNLVSKKIKEFESNIVSVEVSPEIIPAIIGKGGSKIESLQQLGGGAVVDADKTAGMVKIYSRDASSREAVQTAVQQIIDENQVGFVDNIEKKSLGFLFGDPGKETMAAVAELKCNVQVSEEESKLTVRGTKENIVKACEVLKEFMNKNYVLELDIHAEDETLLFSGGEKSLLHTVKSRYDVKALFRKDRGVLQIRGEVDKVEAAKKEVEEFLYGGEGITVIKFKVPEDAIGSIVGKGGDNLTKLESEFEGVRIHIPRDSNTVSLRGPEDNVKKCRIKLVTEIATYRVSDTMDLTPGQHSDISNDVDTIKRIAGSSGTSISLIEGSIKIRGVSRDVRDAKALLREHFSGSYSGYIDLNVPQYDRLKSTLSKDASHFERVKLSTGAGVVLDETESAIKITGKKANVKKAKLSLMGFLDFVFPKQIQTVKVHKTLFKSMCDPEKLAEVAVATSASVYLDRDLISVVVNSESADDATKAVELVNARLVESEKLNYVFRLATADAWLLPLIIGKAGKNVKKIEAATGCSIDVFKDELSVVVRGESKDAVQSGREAVEAIVDQARKECVFVELPESAIPAFVGKGGAHIKQLSAAHEVEIEKTKKHQSTIKITGKEEAVANAKDSVLSWLSEWEVSHTGLSIDVEEQFIPAIIGKSGETIRSIQKDTKCKIDIDRIHSTLTVREGTESARIEAMDRIKTIIEEEKAIASERAAEKEKLSQEQAELARVNAKAHETSAPSGPSDLKTEDTTVDDLSGIKDRSKEFSARPVGWAASKSKTNDPSMDAIEVCFIISSDEILHCNYS</sequence>
<protein>
    <recommendedName>
        <fullName evidence="4">K Homology domain-containing protein</fullName>
    </recommendedName>
</protein>